<evidence type="ECO:0000313" key="2">
    <source>
        <dbReference type="Proteomes" id="UP001057375"/>
    </source>
</evidence>
<evidence type="ECO:0000313" key="1">
    <source>
        <dbReference type="EMBL" id="GKT29759.1"/>
    </source>
</evidence>
<protein>
    <submittedName>
        <fullName evidence="1">Uncharacterized protein</fullName>
    </submittedName>
</protein>
<comment type="caution">
    <text evidence="1">The sequence shown here is derived from an EMBL/GenBank/DDBJ whole genome shotgun (WGS) entry which is preliminary data.</text>
</comment>
<organism evidence="1 2">
    <name type="scientific">Aduncisulcus paluster</name>
    <dbReference type="NCBI Taxonomy" id="2918883"/>
    <lineage>
        <taxon>Eukaryota</taxon>
        <taxon>Metamonada</taxon>
        <taxon>Carpediemonas-like organisms</taxon>
        <taxon>Aduncisulcus</taxon>
    </lineage>
</organism>
<sequence>MRIIGKVIVNNGHDSENIFTGPYPVGHSAISEIDIPRAHADIYMTSPEFFLDFLKGEYFIYFFPNMHLPFLKPHILSKFLISHDSWPTGIKDFDATFTTSDGRKITREYQMAKLPQRCYFWIEFPIGIDNVISCDIRVISSWDGEQEEICLYRICFIINTEGEERYAAEQQIMAPWK</sequence>
<accession>A0ABQ5KB32</accession>
<dbReference type="Proteomes" id="UP001057375">
    <property type="component" value="Unassembled WGS sequence"/>
</dbReference>
<gene>
    <name evidence="1" type="ORF">ADUPG1_014182</name>
</gene>
<reference evidence="1" key="1">
    <citation type="submission" date="2022-03" db="EMBL/GenBank/DDBJ databases">
        <title>Draft genome sequence of Aduncisulcus paluster, a free-living microaerophilic Fornicata.</title>
        <authorList>
            <person name="Yuyama I."/>
            <person name="Kume K."/>
            <person name="Tamura T."/>
            <person name="Inagaki Y."/>
            <person name="Hashimoto T."/>
        </authorList>
    </citation>
    <scope>NUCLEOTIDE SEQUENCE</scope>
    <source>
        <strain evidence="1">NY0171</strain>
    </source>
</reference>
<dbReference type="EMBL" id="BQXS01013850">
    <property type="protein sequence ID" value="GKT29759.1"/>
    <property type="molecule type" value="Genomic_DNA"/>
</dbReference>
<keyword evidence="2" id="KW-1185">Reference proteome</keyword>
<name>A0ABQ5KB32_9EUKA</name>
<proteinExistence type="predicted"/>